<accession>A0A9X1HRU6</accession>
<feature type="domain" description="Glycosyl transferase family 1" evidence="3">
    <location>
        <begin position="206"/>
        <end position="372"/>
    </location>
</feature>
<organism evidence="5 8">
    <name type="scientific">Fulvivirga sedimenti</name>
    <dbReference type="NCBI Taxonomy" id="2879465"/>
    <lineage>
        <taxon>Bacteria</taxon>
        <taxon>Pseudomonadati</taxon>
        <taxon>Bacteroidota</taxon>
        <taxon>Cytophagia</taxon>
        <taxon>Cytophagales</taxon>
        <taxon>Fulvivirgaceae</taxon>
        <taxon>Fulvivirga</taxon>
    </lineage>
</organism>
<dbReference type="SUPFAM" id="SSF53756">
    <property type="entry name" value="UDP-Glycosyltransferase/glycogen phosphorylase"/>
    <property type="match status" value="1"/>
</dbReference>
<dbReference type="Gene3D" id="3.40.50.2000">
    <property type="entry name" value="Glycogen Phosphorylase B"/>
    <property type="match status" value="2"/>
</dbReference>
<dbReference type="EMBL" id="JAIXNE010000003">
    <property type="protein sequence ID" value="MCA6076401.1"/>
    <property type="molecule type" value="Genomic_DNA"/>
</dbReference>
<sequence length="404" mass="46354">MKIGMILDNTFPPDSRVENEAVSLIREGHEVFLFCLNSGDQPEKEIINGIQIHRFPTNKFEYKLSALAYTIPLYHWLMRPKIKTFINETQVEVIHIHDLTIARAAFAEARKAGKRVVLDLHENRPEIMKFYVHLQKWPGKWLISTRRWNSFQKKYCHAADAVIVVTDEARQDLASEYRISEQKFAVVPNTVDTSIYLSYEPDPGITQAYKDTFNILYMGDTGLRRGTDTAILAIELLKDSIQNVKLILVGSNTEDAELREIVRKKNLEPYVHFAGWQDVSLFPSYVEIADVCLSPLKRNRHHDTTFANKIFQYMAGGKPLVVSDCPPQVRVVENSGCGLVHQAESRNSLAESIFYIHEHPEESLEMGERGRRAVMEQWNWNHTSNELRALYAGLASEPVKNQIN</sequence>
<dbReference type="EMBL" id="JAIXNE010000002">
    <property type="protein sequence ID" value="MCA6075224.1"/>
    <property type="molecule type" value="Genomic_DNA"/>
</dbReference>
<dbReference type="RefSeq" id="WP_225698328.1">
    <property type="nucleotide sequence ID" value="NZ_JAIXNE010000002.1"/>
</dbReference>
<dbReference type="GO" id="GO:0016757">
    <property type="term" value="F:glycosyltransferase activity"/>
    <property type="evidence" value="ECO:0007669"/>
    <property type="project" value="UniProtKB-KW"/>
</dbReference>
<dbReference type="PANTHER" id="PTHR12526:SF629">
    <property type="entry name" value="TEICHURONIC ACID BIOSYNTHESIS GLYCOSYLTRANSFERASE TUAH-RELATED"/>
    <property type="match status" value="1"/>
</dbReference>
<dbReference type="EMBL" id="JAIXNE010000004">
    <property type="protein sequence ID" value="MCA6077529.1"/>
    <property type="molecule type" value="Genomic_DNA"/>
</dbReference>
<evidence type="ECO:0000256" key="1">
    <source>
        <dbReference type="ARBA" id="ARBA00022676"/>
    </source>
</evidence>
<protein>
    <submittedName>
        <fullName evidence="5">Glycosyltransferase family 4 protein</fullName>
    </submittedName>
</protein>
<dbReference type="Pfam" id="PF00534">
    <property type="entry name" value="Glycos_transf_1"/>
    <property type="match status" value="1"/>
</dbReference>
<name>A0A9X1HRU6_9BACT</name>
<reference evidence="5" key="1">
    <citation type="submission" date="2021-09" db="EMBL/GenBank/DDBJ databases">
        <title>Fulvivirga sp. isolated from coastal sediment.</title>
        <authorList>
            <person name="Yu H."/>
        </authorList>
    </citation>
    <scope>NUCLEOTIDE SEQUENCE</scope>
    <source>
        <strain evidence="5">1062</strain>
    </source>
</reference>
<comment type="caution">
    <text evidence="5">The sequence shown here is derived from an EMBL/GenBank/DDBJ whole genome shotgun (WGS) entry which is preliminary data.</text>
</comment>
<dbReference type="InterPro" id="IPR028098">
    <property type="entry name" value="Glyco_trans_4-like_N"/>
</dbReference>
<dbReference type="InterPro" id="IPR001296">
    <property type="entry name" value="Glyco_trans_1"/>
</dbReference>
<dbReference type="PANTHER" id="PTHR12526">
    <property type="entry name" value="GLYCOSYLTRANSFERASE"/>
    <property type="match status" value="1"/>
</dbReference>
<dbReference type="CDD" id="cd03794">
    <property type="entry name" value="GT4_WbuB-like"/>
    <property type="match status" value="1"/>
</dbReference>
<dbReference type="Proteomes" id="UP001139409">
    <property type="component" value="Unassembled WGS sequence"/>
</dbReference>
<evidence type="ECO:0000313" key="7">
    <source>
        <dbReference type="EMBL" id="MCA6077529.1"/>
    </source>
</evidence>
<proteinExistence type="predicted"/>
<dbReference type="Pfam" id="PF13439">
    <property type="entry name" value="Glyco_transf_4"/>
    <property type="match status" value="1"/>
</dbReference>
<evidence type="ECO:0000313" key="6">
    <source>
        <dbReference type="EMBL" id="MCA6076401.1"/>
    </source>
</evidence>
<gene>
    <name evidence="5" type="ORF">LDX50_10110</name>
    <name evidence="6" type="ORF">LDX50_16080</name>
    <name evidence="7" type="ORF">LDX50_21800</name>
</gene>
<evidence type="ECO:0000259" key="4">
    <source>
        <dbReference type="Pfam" id="PF13439"/>
    </source>
</evidence>
<dbReference type="AlphaFoldDB" id="A0A9X1HRU6"/>
<feature type="domain" description="Glycosyltransferase subfamily 4-like N-terminal" evidence="4">
    <location>
        <begin position="17"/>
        <end position="194"/>
    </location>
</feature>
<keyword evidence="2" id="KW-0808">Transferase</keyword>
<evidence type="ECO:0000259" key="3">
    <source>
        <dbReference type="Pfam" id="PF00534"/>
    </source>
</evidence>
<keyword evidence="1" id="KW-0328">Glycosyltransferase</keyword>
<evidence type="ECO:0000313" key="5">
    <source>
        <dbReference type="EMBL" id="MCA6075224.1"/>
    </source>
</evidence>
<evidence type="ECO:0000313" key="8">
    <source>
        <dbReference type="Proteomes" id="UP001139409"/>
    </source>
</evidence>
<keyword evidence="8" id="KW-1185">Reference proteome</keyword>
<evidence type="ECO:0000256" key="2">
    <source>
        <dbReference type="ARBA" id="ARBA00022679"/>
    </source>
</evidence>